<evidence type="ECO:0000259" key="2">
    <source>
        <dbReference type="PROSITE" id="PS50127"/>
    </source>
</evidence>
<comment type="caution">
    <text evidence="3">The sequence shown here is derived from an EMBL/GenBank/DDBJ whole genome shotgun (WGS) entry which is preliminary data.</text>
</comment>
<name>A0A9D5CZ45_9LILI</name>
<dbReference type="EMBL" id="JAGGNH010000002">
    <property type="protein sequence ID" value="KAJ0981010.1"/>
    <property type="molecule type" value="Genomic_DNA"/>
</dbReference>
<accession>A0A9D5CZ45</accession>
<proteinExistence type="predicted"/>
<feature type="transmembrane region" description="Helical" evidence="1">
    <location>
        <begin position="80"/>
        <end position="101"/>
    </location>
</feature>
<protein>
    <recommendedName>
        <fullName evidence="2">UBC core domain-containing protein</fullName>
    </recommendedName>
</protein>
<dbReference type="SUPFAM" id="SSF54495">
    <property type="entry name" value="UBC-like"/>
    <property type="match status" value="1"/>
</dbReference>
<keyword evidence="1" id="KW-1133">Transmembrane helix</keyword>
<dbReference type="AlphaFoldDB" id="A0A9D5CZ45"/>
<evidence type="ECO:0000256" key="1">
    <source>
        <dbReference type="SAM" id="Phobius"/>
    </source>
</evidence>
<dbReference type="InterPro" id="IPR050113">
    <property type="entry name" value="Ub_conjugating_enzyme"/>
</dbReference>
<organism evidence="3 4">
    <name type="scientific">Dioscorea zingiberensis</name>
    <dbReference type="NCBI Taxonomy" id="325984"/>
    <lineage>
        <taxon>Eukaryota</taxon>
        <taxon>Viridiplantae</taxon>
        <taxon>Streptophyta</taxon>
        <taxon>Embryophyta</taxon>
        <taxon>Tracheophyta</taxon>
        <taxon>Spermatophyta</taxon>
        <taxon>Magnoliopsida</taxon>
        <taxon>Liliopsida</taxon>
        <taxon>Dioscoreales</taxon>
        <taxon>Dioscoreaceae</taxon>
        <taxon>Dioscorea</taxon>
    </lineage>
</organism>
<reference evidence="3" key="2">
    <citation type="journal article" date="2022" name="Hortic Res">
        <title>The genome of Dioscorea zingiberensis sheds light on the biosynthesis, origin and evolution of the medicinally important diosgenin saponins.</title>
        <authorList>
            <person name="Li Y."/>
            <person name="Tan C."/>
            <person name="Li Z."/>
            <person name="Guo J."/>
            <person name="Li S."/>
            <person name="Chen X."/>
            <person name="Wang C."/>
            <person name="Dai X."/>
            <person name="Yang H."/>
            <person name="Song W."/>
            <person name="Hou L."/>
            <person name="Xu J."/>
            <person name="Tong Z."/>
            <person name="Xu A."/>
            <person name="Yuan X."/>
            <person name="Wang W."/>
            <person name="Yang Q."/>
            <person name="Chen L."/>
            <person name="Sun Z."/>
            <person name="Wang K."/>
            <person name="Pan B."/>
            <person name="Chen J."/>
            <person name="Bao Y."/>
            <person name="Liu F."/>
            <person name="Qi X."/>
            <person name="Gang D.R."/>
            <person name="Wen J."/>
            <person name="Li J."/>
        </authorList>
    </citation>
    <scope>NUCLEOTIDE SEQUENCE</scope>
    <source>
        <strain evidence="3">Dzin_1.0</strain>
    </source>
</reference>
<keyword evidence="4" id="KW-1185">Reference proteome</keyword>
<dbReference type="Proteomes" id="UP001085076">
    <property type="component" value="Miscellaneous, Linkage group lg02"/>
</dbReference>
<dbReference type="Pfam" id="PF00179">
    <property type="entry name" value="UQ_con"/>
    <property type="match status" value="1"/>
</dbReference>
<evidence type="ECO:0000313" key="4">
    <source>
        <dbReference type="Proteomes" id="UP001085076"/>
    </source>
</evidence>
<keyword evidence="1" id="KW-0472">Membrane</keyword>
<feature type="domain" description="UBC core" evidence="2">
    <location>
        <begin position="3"/>
        <end position="109"/>
    </location>
</feature>
<keyword evidence="1" id="KW-0812">Transmembrane</keyword>
<dbReference type="InterPro" id="IPR000608">
    <property type="entry name" value="UBC"/>
</dbReference>
<dbReference type="InterPro" id="IPR016135">
    <property type="entry name" value="UBQ-conjugating_enzyme/RWD"/>
</dbReference>
<dbReference type="PROSITE" id="PS50127">
    <property type="entry name" value="UBC_2"/>
    <property type="match status" value="1"/>
</dbReference>
<dbReference type="Gene3D" id="3.10.110.10">
    <property type="entry name" value="Ubiquitin Conjugating Enzyme"/>
    <property type="match status" value="1"/>
</dbReference>
<dbReference type="OrthoDB" id="1158011at2759"/>
<reference evidence="3" key="1">
    <citation type="submission" date="2021-03" db="EMBL/GenBank/DDBJ databases">
        <authorList>
            <person name="Li Z."/>
            <person name="Yang C."/>
        </authorList>
    </citation>
    <scope>NUCLEOTIDE SEQUENCE</scope>
    <source>
        <strain evidence="3">Dzin_1.0</strain>
        <tissue evidence="3">Leaf</tissue>
    </source>
</reference>
<sequence length="109" mass="12639">MFLLTKILTKVIFSNLQEPVPRVKACHLPSNLLEWHYVLEGSENTPFAGGYNYGTLIFPTEFPFKPPSIRMVVLLQTRGYVYRSVIIILSLGIQFGLYQVYSWGFYLTW</sequence>
<evidence type="ECO:0000313" key="3">
    <source>
        <dbReference type="EMBL" id="KAJ0981010.1"/>
    </source>
</evidence>
<gene>
    <name evidence="3" type="ORF">J5N97_009265</name>
</gene>
<dbReference type="PANTHER" id="PTHR24067">
    <property type="entry name" value="UBIQUITIN-CONJUGATING ENZYME E2"/>
    <property type="match status" value="1"/>
</dbReference>